<dbReference type="InterPro" id="IPR001568">
    <property type="entry name" value="RNase_T2-like"/>
</dbReference>
<reference evidence="3 4" key="1">
    <citation type="submission" date="2024-01" db="EMBL/GenBank/DDBJ databases">
        <title>Genome assemblies of Stephania.</title>
        <authorList>
            <person name="Yang L."/>
        </authorList>
    </citation>
    <scope>NUCLEOTIDE SEQUENCE [LARGE SCALE GENOMIC DNA]</scope>
    <source>
        <strain evidence="3">JXDWG</strain>
        <tissue evidence="3">Leaf</tissue>
    </source>
</reference>
<dbReference type="Gene3D" id="3.90.730.10">
    <property type="entry name" value="Ribonuclease T2-like"/>
    <property type="match status" value="1"/>
</dbReference>
<comment type="caution">
    <text evidence="3">The sequence shown here is derived from an EMBL/GenBank/DDBJ whole genome shotgun (WGS) entry which is preliminary data.</text>
</comment>
<dbReference type="EMBL" id="JBBNAG010000013">
    <property type="protein sequence ID" value="KAK9082701.1"/>
    <property type="molecule type" value="Genomic_DNA"/>
</dbReference>
<keyword evidence="4" id="KW-1185">Reference proteome</keyword>
<protein>
    <submittedName>
        <fullName evidence="3">Uncharacterized protein</fullName>
    </submittedName>
</protein>
<evidence type="ECO:0000313" key="4">
    <source>
        <dbReference type="Proteomes" id="UP001419268"/>
    </source>
</evidence>
<evidence type="ECO:0000256" key="2">
    <source>
        <dbReference type="RuleBase" id="RU004328"/>
    </source>
</evidence>
<proteinExistence type="inferred from homology"/>
<dbReference type="GO" id="GO:0033897">
    <property type="term" value="F:ribonuclease T2 activity"/>
    <property type="evidence" value="ECO:0007669"/>
    <property type="project" value="InterPro"/>
</dbReference>
<gene>
    <name evidence="3" type="ORF">Scep_029172</name>
</gene>
<comment type="similarity">
    <text evidence="1 2">Belongs to the RNase T2 family.</text>
</comment>
<dbReference type="GO" id="GO:0003723">
    <property type="term" value="F:RNA binding"/>
    <property type="evidence" value="ECO:0007669"/>
    <property type="project" value="InterPro"/>
</dbReference>
<dbReference type="SUPFAM" id="SSF55895">
    <property type="entry name" value="Ribonuclease Rh-like"/>
    <property type="match status" value="1"/>
</dbReference>
<evidence type="ECO:0000256" key="1">
    <source>
        <dbReference type="ARBA" id="ARBA00007469"/>
    </source>
</evidence>
<dbReference type="InterPro" id="IPR036430">
    <property type="entry name" value="RNase_T2-like_sf"/>
</dbReference>
<organism evidence="3 4">
    <name type="scientific">Stephania cephalantha</name>
    <dbReference type="NCBI Taxonomy" id="152367"/>
    <lineage>
        <taxon>Eukaryota</taxon>
        <taxon>Viridiplantae</taxon>
        <taxon>Streptophyta</taxon>
        <taxon>Embryophyta</taxon>
        <taxon>Tracheophyta</taxon>
        <taxon>Spermatophyta</taxon>
        <taxon>Magnoliopsida</taxon>
        <taxon>Ranunculales</taxon>
        <taxon>Menispermaceae</taxon>
        <taxon>Menispermoideae</taxon>
        <taxon>Cissampelideae</taxon>
        <taxon>Stephania</taxon>
    </lineage>
</organism>
<dbReference type="Proteomes" id="UP001419268">
    <property type="component" value="Unassembled WGS sequence"/>
</dbReference>
<name>A0AAP0DXB8_9MAGN</name>
<accession>A0AAP0DXB8</accession>
<sequence>MSSLRLRLRRGRRVCRRCLPEIGASEALSRRRCTSPSPKRESFNFDGLWTDYNDGTWPSCCRGPRFDMKEIAPLLEALQKYWPSLSCSGSSTCHGGKGPFWAHEVVINHRNANFSLPL</sequence>
<evidence type="ECO:0000313" key="3">
    <source>
        <dbReference type="EMBL" id="KAK9082701.1"/>
    </source>
</evidence>
<dbReference type="GO" id="GO:0006401">
    <property type="term" value="P:RNA catabolic process"/>
    <property type="evidence" value="ECO:0007669"/>
    <property type="project" value="TreeGrafter"/>
</dbReference>
<dbReference type="Pfam" id="PF00445">
    <property type="entry name" value="Ribonuclease_T2"/>
    <property type="match status" value="1"/>
</dbReference>
<dbReference type="AlphaFoldDB" id="A0AAP0DXB8"/>
<dbReference type="PANTHER" id="PTHR11240">
    <property type="entry name" value="RIBONUCLEASE T2"/>
    <property type="match status" value="1"/>
</dbReference>
<dbReference type="PANTHER" id="PTHR11240:SF53">
    <property type="entry name" value="RIBONUCLEASE 2-LIKE"/>
    <property type="match status" value="1"/>
</dbReference>
<dbReference type="GO" id="GO:0005576">
    <property type="term" value="C:extracellular region"/>
    <property type="evidence" value="ECO:0007669"/>
    <property type="project" value="TreeGrafter"/>
</dbReference>